<dbReference type="NCBIfam" id="NF010125">
    <property type="entry name" value="PRK13602.1"/>
    <property type="match status" value="1"/>
</dbReference>
<protein>
    <submittedName>
        <fullName evidence="2">Ribosome-associated protein L7Ae-like</fullName>
    </submittedName>
</protein>
<dbReference type="InterPro" id="IPR004038">
    <property type="entry name" value="Ribosomal_eL8/eL30/eS12/Gad45"/>
</dbReference>
<dbReference type="Gene3D" id="3.30.1330.30">
    <property type="match status" value="1"/>
</dbReference>
<dbReference type="Proteomes" id="UP000321491">
    <property type="component" value="Unassembled WGS sequence"/>
</dbReference>
<dbReference type="EMBL" id="BJXW01000026">
    <property type="protein sequence ID" value="GEN31968.1"/>
    <property type="molecule type" value="Genomic_DNA"/>
</dbReference>
<gene>
    <name evidence="2" type="primary">rplGB</name>
    <name evidence="2" type="ORF">CQU01_22060</name>
</gene>
<evidence type="ECO:0000259" key="1">
    <source>
        <dbReference type="Pfam" id="PF01248"/>
    </source>
</evidence>
<dbReference type="InterPro" id="IPR029064">
    <property type="entry name" value="Ribosomal_eL30-like_sf"/>
</dbReference>
<organism evidence="2 3">
    <name type="scientific">Cerasibacillus quisquiliarum</name>
    <dbReference type="NCBI Taxonomy" id="227865"/>
    <lineage>
        <taxon>Bacteria</taxon>
        <taxon>Bacillati</taxon>
        <taxon>Bacillota</taxon>
        <taxon>Bacilli</taxon>
        <taxon>Bacillales</taxon>
        <taxon>Bacillaceae</taxon>
        <taxon>Cerasibacillus</taxon>
    </lineage>
</organism>
<evidence type="ECO:0000313" key="2">
    <source>
        <dbReference type="EMBL" id="GEN31968.1"/>
    </source>
</evidence>
<keyword evidence="3" id="KW-1185">Reference proteome</keyword>
<dbReference type="OrthoDB" id="2353623at2"/>
<sequence>MSYEKVTQAKSRLIIGTKQSLKAMKNGDVSEVFIAEDADRKVTQGVIDLAEELSIPCHYVDSKKRLGQACGIEVHAATVSIRKP</sequence>
<accession>A0A511V246</accession>
<dbReference type="AlphaFoldDB" id="A0A511V246"/>
<feature type="domain" description="Ribosomal protein eL8/eL30/eS12/Gadd45" evidence="1">
    <location>
        <begin position="5"/>
        <end position="82"/>
    </location>
</feature>
<dbReference type="SUPFAM" id="SSF55315">
    <property type="entry name" value="L30e-like"/>
    <property type="match status" value="1"/>
</dbReference>
<name>A0A511V246_9BACI</name>
<proteinExistence type="predicted"/>
<comment type="caution">
    <text evidence="2">The sequence shown here is derived from an EMBL/GenBank/DDBJ whole genome shotgun (WGS) entry which is preliminary data.</text>
</comment>
<dbReference type="RefSeq" id="WP_146938341.1">
    <property type="nucleotide sequence ID" value="NZ_BJXW01000026.1"/>
</dbReference>
<dbReference type="Pfam" id="PF01248">
    <property type="entry name" value="Ribosomal_L7Ae"/>
    <property type="match status" value="1"/>
</dbReference>
<reference evidence="2 3" key="1">
    <citation type="submission" date="2019-07" db="EMBL/GenBank/DDBJ databases">
        <title>Whole genome shotgun sequence of Cerasibacillus quisquiliarum NBRC 102429.</title>
        <authorList>
            <person name="Hosoyama A."/>
            <person name="Uohara A."/>
            <person name="Ohji S."/>
            <person name="Ichikawa N."/>
        </authorList>
    </citation>
    <scope>NUCLEOTIDE SEQUENCE [LARGE SCALE GENOMIC DNA]</scope>
    <source>
        <strain evidence="2 3">NBRC 102429</strain>
    </source>
</reference>
<evidence type="ECO:0000313" key="3">
    <source>
        <dbReference type="Proteomes" id="UP000321491"/>
    </source>
</evidence>